<dbReference type="GO" id="GO:0004622">
    <property type="term" value="F:phosphatidylcholine lysophospholipase activity"/>
    <property type="evidence" value="ECO:0007669"/>
    <property type="project" value="TreeGrafter"/>
</dbReference>
<keyword evidence="2" id="KW-0472">Membrane</keyword>
<reference evidence="4" key="1">
    <citation type="journal article" date="2023" name="G3 (Bethesda)">
        <title>Whole genome assembly and annotation of the endangered Caribbean coral Acropora cervicornis.</title>
        <authorList>
            <person name="Selwyn J.D."/>
            <person name="Vollmer S.V."/>
        </authorList>
    </citation>
    <scope>NUCLEOTIDE SEQUENCE</scope>
    <source>
        <strain evidence="4">K2</strain>
    </source>
</reference>
<keyword evidence="2" id="KW-1133">Transmembrane helix</keyword>
<dbReference type="CDD" id="cd00229">
    <property type="entry name" value="SGNH_hydrolase"/>
    <property type="match status" value="1"/>
</dbReference>
<feature type="compositionally biased region" description="Basic residues" evidence="1">
    <location>
        <begin position="854"/>
        <end position="863"/>
    </location>
</feature>
<dbReference type="PANTHER" id="PTHR30383:SF5">
    <property type="entry name" value="SGNH HYDROLASE-TYPE ESTERASE DOMAIN-CONTAINING PROTEIN"/>
    <property type="match status" value="1"/>
</dbReference>
<feature type="region of interest" description="Disordered" evidence="1">
    <location>
        <begin position="929"/>
        <end position="977"/>
    </location>
</feature>
<dbReference type="Gene3D" id="3.40.50.1110">
    <property type="entry name" value="SGNH hydrolase"/>
    <property type="match status" value="1"/>
</dbReference>
<dbReference type="SUPFAM" id="SSF52266">
    <property type="entry name" value="SGNH hydrolase"/>
    <property type="match status" value="1"/>
</dbReference>
<feature type="domain" description="SGNH hydrolase-type esterase" evidence="3">
    <location>
        <begin position="1235"/>
        <end position="1430"/>
    </location>
</feature>
<evidence type="ECO:0000256" key="2">
    <source>
        <dbReference type="SAM" id="Phobius"/>
    </source>
</evidence>
<feature type="region of interest" description="Disordered" evidence="1">
    <location>
        <begin position="774"/>
        <end position="885"/>
    </location>
</feature>
<accession>A0AAD9QKA4</accession>
<comment type="caution">
    <text evidence="4">The sequence shown here is derived from an EMBL/GenBank/DDBJ whole genome shotgun (WGS) entry which is preliminary data.</text>
</comment>
<dbReference type="InterPro" id="IPR013830">
    <property type="entry name" value="SGNH_hydro"/>
</dbReference>
<keyword evidence="2" id="KW-0812">Transmembrane</keyword>
<evidence type="ECO:0000256" key="1">
    <source>
        <dbReference type="SAM" id="MobiDB-lite"/>
    </source>
</evidence>
<evidence type="ECO:0000313" key="5">
    <source>
        <dbReference type="Proteomes" id="UP001249851"/>
    </source>
</evidence>
<feature type="compositionally biased region" description="Basic residues" evidence="1">
    <location>
        <begin position="929"/>
        <end position="956"/>
    </location>
</feature>
<reference evidence="4" key="2">
    <citation type="journal article" date="2023" name="Science">
        <title>Genomic signatures of disease resistance in endangered staghorn corals.</title>
        <authorList>
            <person name="Vollmer S.V."/>
            <person name="Selwyn J.D."/>
            <person name="Despard B.A."/>
            <person name="Roesel C.L."/>
        </authorList>
    </citation>
    <scope>NUCLEOTIDE SEQUENCE</scope>
    <source>
        <strain evidence="4">K2</strain>
    </source>
</reference>
<name>A0AAD9QKA4_ACRCE</name>
<organism evidence="4 5">
    <name type="scientific">Acropora cervicornis</name>
    <name type="common">Staghorn coral</name>
    <dbReference type="NCBI Taxonomy" id="6130"/>
    <lineage>
        <taxon>Eukaryota</taxon>
        <taxon>Metazoa</taxon>
        <taxon>Cnidaria</taxon>
        <taxon>Anthozoa</taxon>
        <taxon>Hexacorallia</taxon>
        <taxon>Scleractinia</taxon>
        <taxon>Astrocoeniina</taxon>
        <taxon>Acroporidae</taxon>
        <taxon>Acropora</taxon>
    </lineage>
</organism>
<dbReference type="Pfam" id="PF13472">
    <property type="entry name" value="Lipase_GDSL_2"/>
    <property type="match status" value="1"/>
</dbReference>
<dbReference type="InterPro" id="IPR051532">
    <property type="entry name" value="Ester_Hydrolysis_Enzymes"/>
</dbReference>
<feature type="region of interest" description="Disordered" evidence="1">
    <location>
        <begin position="993"/>
        <end position="1038"/>
    </location>
</feature>
<protein>
    <recommendedName>
        <fullName evidence="3">SGNH hydrolase-type esterase domain-containing protein</fullName>
    </recommendedName>
</protein>
<dbReference type="PANTHER" id="PTHR30383">
    <property type="entry name" value="THIOESTERASE 1/PROTEASE 1/LYSOPHOSPHOLIPASE L1"/>
    <property type="match status" value="1"/>
</dbReference>
<dbReference type="InterPro" id="IPR036514">
    <property type="entry name" value="SGNH_hydro_sf"/>
</dbReference>
<feature type="compositionally biased region" description="Basic residues" evidence="1">
    <location>
        <begin position="786"/>
        <end position="811"/>
    </location>
</feature>
<feature type="transmembrane region" description="Helical" evidence="2">
    <location>
        <begin position="66"/>
        <end position="84"/>
    </location>
</feature>
<dbReference type="EMBL" id="JARQWQ010000028">
    <property type="protein sequence ID" value="KAK2562476.1"/>
    <property type="molecule type" value="Genomic_DNA"/>
</dbReference>
<proteinExistence type="predicted"/>
<evidence type="ECO:0000259" key="3">
    <source>
        <dbReference type="Pfam" id="PF13472"/>
    </source>
</evidence>
<feature type="compositionally biased region" description="Low complexity" evidence="1">
    <location>
        <begin position="1016"/>
        <end position="1037"/>
    </location>
</feature>
<evidence type="ECO:0000313" key="4">
    <source>
        <dbReference type="EMBL" id="KAK2562476.1"/>
    </source>
</evidence>
<feature type="compositionally biased region" description="Basic residues" evidence="1">
    <location>
        <begin position="871"/>
        <end position="883"/>
    </location>
</feature>
<feature type="compositionally biased region" description="Basic and acidic residues" evidence="1">
    <location>
        <begin position="993"/>
        <end position="1009"/>
    </location>
</feature>
<feature type="region of interest" description="Disordered" evidence="1">
    <location>
        <begin position="437"/>
        <end position="462"/>
    </location>
</feature>
<dbReference type="Proteomes" id="UP001249851">
    <property type="component" value="Unassembled WGS sequence"/>
</dbReference>
<sequence length="1446" mass="167416">MVGEQRKRGSGAKTSAANTTSASESYWWRRIHKLNTGSRFQEVSGSLNCAEKFSALVSCQRGYGSVAFYAFFSLFFLTFLYVIWKIVSAHSRSVRRPGSSNSTKLNPTTHAPTYHISTASWFQSDGVFDRFHGKKTPPLNNESTQKNSFPEILISPDNEKRSKIASISDMNSPQTKNPLFGNHSPSWTSSERLGNPLYDFHRGVSNTNPPSLGNPRYTNEPYPSVLNSRLPTSPYPSAINFQPRPPMLQDYNNRWFEFEKTLAGSFPNNANPFGKSSEKELGMLSPYSVNVPFRSSYFLPTNRNMQSRGYYDNVYQRDGYPRDAAGNVQTSPSPLITFFKDRSNNAFKSMNKLKRQGLKRKKVLWGVRKQRRTKGGVPPNSFKDYSRHIEENSKRNLNKNNSRYRLASHHWKSSKQSRRKHLDNLRQNKYFEKRINSKRRSAQTHRYQRRPTSKRMHPQHGKAIGGKHHLAQITYHHHHHHRNIQLLFHRKRAKIYRRRDRDHIARYHAEKVRLKVRHKSHPEKTNGGKHYPAQLTHNLHRHIKLLFHGKQAKIYRGRDRNHVARYHGEKLLLKVRHKSHPEIFQKSRKKNLKHSKKTRDIHPHRNRVHIYRKHHIARHKVYNFRLYRQYRKHHSIDKEVRGKWKISHHRVRTCKVIDQFSTRGMVKMTREREKNRFLHTLLICGIVRLRIKRRYHGKKSSVRYAQICRKKWYLTKEIVLVDRKAVRHEIPGYRVRICKSSHVHSNARLSRSGKETKLWNISALFAHKMAKERRRKRKDDFFRTKLRDKHRSNYRKKKWHKKRRRKGHGKLPARGVNLMRNRKRQKGFSGRGSKPTPHKHKLKVGHLSSTELKRLKKKRKKHYKGNEKKSLARNRKKGSKMKGGKVNTVDKFYKKLLKVLKLANIFDKKKPNGSQSEIFNSLKAVLTRGQKKLKQTKQSKKKSKMHRSKSKKRKDPAKKEKESQSTKKKQKNGKDDIQTLLAKLLPTIVKSLHGETKEKSNKALSELKTKPTVKQTTKAPRTTKKNTPTTQTPPTTTLSNKFEDILKNILPLLVEKSHKLKDNSLPQAKHGIKVDRHPTPATSPSTTAANLGLKNLLSKLGIGNLTSDILRTSAKVKDSIGPVTKPTVKPSVLQHTHTRPQISWLNPSSAVPTPTPRGTNAILLNPLVGRWDQSPDLRLSKPISAMKGGTISSSIEENHFASAKLHSSFLQGTGNGLGSYSSTKDSNPYSRRILCFGDSITSGYYNHGHSFHPYSQRLSQLLNSDGRLEYYVKASGKVQEMAHGSMARRLPQVLGNSSRFDWVIILGGTNDVAHVKNFGDDDSFMNQLISVWKPRIVRDIEVLHEIAHNYGARTVLLTIPETAYEAWPNFKTLWVMRNKINQDLRKYARQSQGNTVLCDLAAKLPRHSLSLQSQNLLWNDHLHLTPYGYDKMADIVYQCLKPYLTK</sequence>
<gene>
    <name evidence="4" type="ORF">P5673_014140</name>
</gene>
<keyword evidence="5" id="KW-1185">Reference proteome</keyword>